<evidence type="ECO:0000313" key="1">
    <source>
        <dbReference type="EMBL" id="KAF9480433.1"/>
    </source>
</evidence>
<proteinExistence type="predicted"/>
<keyword evidence="2" id="KW-1185">Reference proteome</keyword>
<dbReference type="Proteomes" id="UP000807469">
    <property type="component" value="Unassembled WGS sequence"/>
</dbReference>
<dbReference type="OrthoDB" id="2362444at2759"/>
<reference evidence="1" key="1">
    <citation type="submission" date="2020-11" db="EMBL/GenBank/DDBJ databases">
        <authorList>
            <consortium name="DOE Joint Genome Institute"/>
            <person name="Ahrendt S."/>
            <person name="Riley R."/>
            <person name="Andreopoulos W."/>
            <person name="Labutti K."/>
            <person name="Pangilinan J."/>
            <person name="Ruiz-Duenas F.J."/>
            <person name="Barrasa J.M."/>
            <person name="Sanchez-Garcia M."/>
            <person name="Camarero S."/>
            <person name="Miyauchi S."/>
            <person name="Serrano A."/>
            <person name="Linde D."/>
            <person name="Babiker R."/>
            <person name="Drula E."/>
            <person name="Ayuso-Fernandez I."/>
            <person name="Pacheco R."/>
            <person name="Padilla G."/>
            <person name="Ferreira P."/>
            <person name="Barriuso J."/>
            <person name="Kellner H."/>
            <person name="Castanera R."/>
            <person name="Alfaro M."/>
            <person name="Ramirez L."/>
            <person name="Pisabarro A.G."/>
            <person name="Kuo A."/>
            <person name="Tritt A."/>
            <person name="Lipzen A."/>
            <person name="He G."/>
            <person name="Yan M."/>
            <person name="Ng V."/>
            <person name="Cullen D."/>
            <person name="Martin F."/>
            <person name="Rosso M.-N."/>
            <person name="Henrissat B."/>
            <person name="Hibbett D."/>
            <person name="Martinez A.T."/>
            <person name="Grigoriev I.V."/>
        </authorList>
    </citation>
    <scope>NUCLEOTIDE SEQUENCE</scope>
    <source>
        <strain evidence="1">CIRM-BRFM 674</strain>
    </source>
</reference>
<dbReference type="EMBL" id="MU155194">
    <property type="protein sequence ID" value="KAF9480433.1"/>
    <property type="molecule type" value="Genomic_DNA"/>
</dbReference>
<organism evidence="1 2">
    <name type="scientific">Pholiota conissans</name>
    <dbReference type="NCBI Taxonomy" id="109636"/>
    <lineage>
        <taxon>Eukaryota</taxon>
        <taxon>Fungi</taxon>
        <taxon>Dikarya</taxon>
        <taxon>Basidiomycota</taxon>
        <taxon>Agaricomycotina</taxon>
        <taxon>Agaricomycetes</taxon>
        <taxon>Agaricomycetidae</taxon>
        <taxon>Agaricales</taxon>
        <taxon>Agaricineae</taxon>
        <taxon>Strophariaceae</taxon>
        <taxon>Pholiota</taxon>
    </lineage>
</organism>
<dbReference type="AlphaFoldDB" id="A0A9P5Z4C6"/>
<protein>
    <submittedName>
        <fullName evidence="1">Uncharacterized protein</fullName>
    </submittedName>
</protein>
<comment type="caution">
    <text evidence="1">The sequence shown here is derived from an EMBL/GenBank/DDBJ whole genome shotgun (WGS) entry which is preliminary data.</text>
</comment>
<sequence length="179" mass="20265">MATITRRCLYFPDDSSPKQPVEERTLEFPPAIGFDDVVCDLLECPPRQWRSEMIFSDDQLAVLNGHEDGSPPLRPFTIYEAYMGHNTIPTRPLNSRAARLLSCPHSRGPIIVMKMTCTKGILGGIQEINNQPLTLPEIESSHFQHKRQEYAAKKMAHNEVVNDLFKGWNSDIIAGLEMD</sequence>
<name>A0A9P5Z4C6_9AGAR</name>
<gene>
    <name evidence="1" type="ORF">BDN70DRAFT_931707</name>
</gene>
<evidence type="ECO:0000313" key="2">
    <source>
        <dbReference type="Proteomes" id="UP000807469"/>
    </source>
</evidence>
<accession>A0A9P5Z4C6</accession>